<organism evidence="2 3">
    <name type="scientific">candidate division CSSED10-310 bacterium</name>
    <dbReference type="NCBI Taxonomy" id="2855610"/>
    <lineage>
        <taxon>Bacteria</taxon>
        <taxon>Bacteria division CSSED10-310</taxon>
    </lineage>
</organism>
<protein>
    <recommendedName>
        <fullName evidence="4">CopG family transcriptional regulator</fullName>
    </recommendedName>
</protein>
<feature type="region of interest" description="Disordered" evidence="1">
    <location>
        <begin position="91"/>
        <end position="119"/>
    </location>
</feature>
<name>A0ABV6YVM1_UNCC1</name>
<sequence>MKQFIFLYNSQSTSNQNRARAEFSRGGLDRNFVKHYISVMRNVTITLEEKVARWARIRAAELDTSVSRLVGEILREKMLAEESYQASMQQYLSQDSTPLKDQKVKYPPREELYDRQNIR</sequence>
<dbReference type="Proteomes" id="UP001594351">
    <property type="component" value="Unassembled WGS sequence"/>
</dbReference>
<accession>A0ABV6YVM1</accession>
<gene>
    <name evidence="2" type="ORF">ACFL27_08495</name>
</gene>
<comment type="caution">
    <text evidence="2">The sequence shown here is derived from an EMBL/GenBank/DDBJ whole genome shotgun (WGS) entry which is preliminary data.</text>
</comment>
<dbReference type="EMBL" id="JBHPBY010000084">
    <property type="protein sequence ID" value="MFC1850215.1"/>
    <property type="molecule type" value="Genomic_DNA"/>
</dbReference>
<feature type="compositionally biased region" description="Basic and acidic residues" evidence="1">
    <location>
        <begin position="98"/>
        <end position="119"/>
    </location>
</feature>
<evidence type="ECO:0008006" key="4">
    <source>
        <dbReference type="Google" id="ProtNLM"/>
    </source>
</evidence>
<evidence type="ECO:0000256" key="1">
    <source>
        <dbReference type="SAM" id="MobiDB-lite"/>
    </source>
</evidence>
<evidence type="ECO:0000313" key="2">
    <source>
        <dbReference type="EMBL" id="MFC1850215.1"/>
    </source>
</evidence>
<proteinExistence type="predicted"/>
<evidence type="ECO:0000313" key="3">
    <source>
        <dbReference type="Proteomes" id="UP001594351"/>
    </source>
</evidence>
<reference evidence="2 3" key="1">
    <citation type="submission" date="2024-09" db="EMBL/GenBank/DDBJ databases">
        <title>Laminarin stimulates single cell rates of sulfate reduction while oxygen inhibits transcriptomic activity in coastal marine sediment.</title>
        <authorList>
            <person name="Lindsay M."/>
            <person name="Orcutt B."/>
            <person name="Emerson D."/>
            <person name="Stepanauskas R."/>
            <person name="D'Angelo T."/>
        </authorList>
    </citation>
    <scope>NUCLEOTIDE SEQUENCE [LARGE SCALE GENOMIC DNA]</scope>
    <source>
        <strain evidence="2">SAG AM-311-K15</strain>
    </source>
</reference>
<keyword evidence="3" id="KW-1185">Reference proteome</keyword>